<evidence type="ECO:0000313" key="3">
    <source>
        <dbReference type="EMBL" id="SHJ19189.1"/>
    </source>
</evidence>
<feature type="chain" id="PRO_5013223359" evidence="2">
    <location>
        <begin position="23"/>
        <end position="382"/>
    </location>
</feature>
<keyword evidence="1 2" id="KW-0732">Signal</keyword>
<protein>
    <submittedName>
        <fullName evidence="3">Putative spermidine/putrescine transport system substrate-binding protein</fullName>
    </submittedName>
</protein>
<keyword evidence="4" id="KW-1185">Reference proteome</keyword>
<reference evidence="3 4" key="1">
    <citation type="submission" date="2016-11" db="EMBL/GenBank/DDBJ databases">
        <authorList>
            <person name="Jaros S."/>
            <person name="Januszkiewicz K."/>
            <person name="Wedrychowicz H."/>
        </authorList>
    </citation>
    <scope>NUCLEOTIDE SEQUENCE [LARGE SCALE GENOMIC DNA]</scope>
    <source>
        <strain evidence="3 4">DSM 100565</strain>
    </source>
</reference>
<dbReference type="PANTHER" id="PTHR30222">
    <property type="entry name" value="SPERMIDINE/PUTRESCINE-BINDING PERIPLASMIC PROTEIN"/>
    <property type="match status" value="1"/>
</dbReference>
<evidence type="ECO:0000313" key="4">
    <source>
        <dbReference type="Proteomes" id="UP000184292"/>
    </source>
</evidence>
<dbReference type="InterPro" id="IPR006059">
    <property type="entry name" value="SBP"/>
</dbReference>
<dbReference type="EMBL" id="FQYO01000006">
    <property type="protein sequence ID" value="SHJ19189.1"/>
    <property type="molecule type" value="Genomic_DNA"/>
</dbReference>
<sequence>MTTKKILTLSTALVGFAGMATAQMEATESPVAGMEMADEMTIVSWGGAYQESQLKAYVEPYLEMNPDVSVTWDESSAEAVAGLRAQTEANNLTWDLVDVTAADAMRLCDEGLAMEVDIDEVAAPAPDGTSATDDFTEDMLVSDCFIPQIAYSYTFGYRNDVAEWNGNTPSSICDVFDLEAFPGQRALERRPHNNMEWALLCDGVAMEDVYDTLETEEGQDRALAVLDRIKDQTVWWTAGADTPQLLADGEVVFGSTYNGRLFSAIVEQDQPIEMMWDTQSFDLDGWIIPAGLDEPTLNRVLDFLWFATDTQRLADQAAYISYGPARQSSAPLVGTHAELGVEMAPHMPTNPENAQGAFVQNYEWWADYRDELDAKFQAWLAQ</sequence>
<dbReference type="SUPFAM" id="SSF53850">
    <property type="entry name" value="Periplasmic binding protein-like II"/>
    <property type="match status" value="1"/>
</dbReference>
<evidence type="ECO:0000256" key="1">
    <source>
        <dbReference type="ARBA" id="ARBA00022729"/>
    </source>
</evidence>
<feature type="signal peptide" evidence="2">
    <location>
        <begin position="1"/>
        <end position="22"/>
    </location>
</feature>
<dbReference type="Gene3D" id="3.40.190.10">
    <property type="entry name" value="Periplasmic binding protein-like II"/>
    <property type="match status" value="2"/>
</dbReference>
<dbReference type="Pfam" id="PF13416">
    <property type="entry name" value="SBP_bac_8"/>
    <property type="match status" value="1"/>
</dbReference>
<organism evidence="3 4">
    <name type="scientific">Wenxinia saemankumensis</name>
    <dbReference type="NCBI Taxonomy" id="1447782"/>
    <lineage>
        <taxon>Bacteria</taxon>
        <taxon>Pseudomonadati</taxon>
        <taxon>Pseudomonadota</taxon>
        <taxon>Alphaproteobacteria</taxon>
        <taxon>Rhodobacterales</taxon>
        <taxon>Roseobacteraceae</taxon>
        <taxon>Wenxinia</taxon>
    </lineage>
</organism>
<dbReference type="Proteomes" id="UP000184292">
    <property type="component" value="Unassembled WGS sequence"/>
</dbReference>
<dbReference type="RefSeq" id="WP_083601423.1">
    <property type="nucleotide sequence ID" value="NZ_FQYO01000006.1"/>
</dbReference>
<dbReference type="STRING" id="1447782.SAMN05444417_3120"/>
<gene>
    <name evidence="3" type="ORF">SAMN05444417_3120</name>
</gene>
<name>A0A1M6HAR3_9RHOB</name>
<dbReference type="AlphaFoldDB" id="A0A1M6HAR3"/>
<evidence type="ECO:0000256" key="2">
    <source>
        <dbReference type="SAM" id="SignalP"/>
    </source>
</evidence>
<proteinExistence type="predicted"/>
<accession>A0A1M6HAR3</accession>
<dbReference type="PANTHER" id="PTHR30222:SF2">
    <property type="entry name" value="ABC TRANSPORTER SUBSTRATE-BINDING PROTEIN"/>
    <property type="match status" value="1"/>
</dbReference>